<dbReference type="InterPro" id="IPR036188">
    <property type="entry name" value="FAD/NAD-bd_sf"/>
</dbReference>
<dbReference type="PANTHER" id="PTHR43734">
    <property type="entry name" value="PHYTOENE DESATURASE"/>
    <property type="match status" value="1"/>
</dbReference>
<name>A0A9W6SEJ1_9ACTN</name>
<protein>
    <recommendedName>
        <fullName evidence="3">FAD-dependent oxidoreductase</fullName>
    </recommendedName>
</protein>
<dbReference type="SUPFAM" id="SSF51971">
    <property type="entry name" value="Nucleotide-binding domain"/>
    <property type="match status" value="1"/>
</dbReference>
<accession>A0A9W6SEJ1</accession>
<reference evidence="1" key="1">
    <citation type="submission" date="2023-03" db="EMBL/GenBank/DDBJ databases">
        <title>Actinoallomurus iriomotensis NBRC 103684.</title>
        <authorList>
            <person name="Ichikawa N."/>
            <person name="Sato H."/>
            <person name="Tonouchi N."/>
        </authorList>
    </citation>
    <scope>NUCLEOTIDE SEQUENCE</scope>
    <source>
        <strain evidence="1">NBRC 103684</strain>
    </source>
</reference>
<organism evidence="1 2">
    <name type="scientific">Actinoallomurus iriomotensis</name>
    <dbReference type="NCBI Taxonomy" id="478107"/>
    <lineage>
        <taxon>Bacteria</taxon>
        <taxon>Bacillati</taxon>
        <taxon>Actinomycetota</taxon>
        <taxon>Actinomycetes</taxon>
        <taxon>Streptosporangiales</taxon>
        <taxon>Thermomonosporaceae</taxon>
        <taxon>Actinoallomurus</taxon>
    </lineage>
</organism>
<dbReference type="Gene3D" id="3.50.50.60">
    <property type="entry name" value="FAD/NAD(P)-binding domain"/>
    <property type="match status" value="1"/>
</dbReference>
<keyword evidence="2" id="KW-1185">Reference proteome</keyword>
<evidence type="ECO:0000313" key="2">
    <source>
        <dbReference type="Proteomes" id="UP001165074"/>
    </source>
</evidence>
<evidence type="ECO:0000313" key="1">
    <source>
        <dbReference type="EMBL" id="GLY92129.1"/>
    </source>
</evidence>
<dbReference type="PANTHER" id="PTHR43734:SF1">
    <property type="entry name" value="PHYTOENE DESATURASE"/>
    <property type="match status" value="1"/>
</dbReference>
<gene>
    <name evidence="1" type="ORF">Airi02_100570</name>
</gene>
<dbReference type="AlphaFoldDB" id="A0A9W6SEJ1"/>
<comment type="caution">
    <text evidence="1">The sequence shown here is derived from an EMBL/GenBank/DDBJ whole genome shotgun (WGS) entry which is preliminary data.</text>
</comment>
<proteinExistence type="predicted"/>
<dbReference type="EMBL" id="BSTK01000025">
    <property type="protein sequence ID" value="GLY92129.1"/>
    <property type="molecule type" value="Genomic_DNA"/>
</dbReference>
<sequence length="391" mass="41687">MNPDLTIVGAGLTGLTAAIEAAERGWRVTVAEAHSRPGGRARSLAAPFRANAGPHAMYVDGPWWTWLERRGLTPPIVKAPPRSGLTRTGGRLGPWPAELSEAIAALPAEAPVGESFRDWLLRHVDAKTAEAIVGVAFIFTFDHDPGRLSAAFARQGLSRALAGGARYVASGWSTLVDLLAERAAGLGARIRTRTRMPALPAGPTILATGLATACRLTGDRSLTWPSARVATVDLGLRAEGGPDWFRVMDLDDRIYAARYSLADPTLAPPGHELVQIAAACGPRERKSDAERRVWRLLDQTWPGWRAAVRWHQSALRGHCTGAVDLPGTTWHDRPAVGRGDTLSVATDQSAAPGLLAEVGIAAARLAVRRLGEIPSPASEPDARHGDLTDLH</sequence>
<dbReference type="Pfam" id="PF13450">
    <property type="entry name" value="NAD_binding_8"/>
    <property type="match status" value="1"/>
</dbReference>
<dbReference type="Proteomes" id="UP001165074">
    <property type="component" value="Unassembled WGS sequence"/>
</dbReference>
<dbReference type="RefSeq" id="WP_285584131.1">
    <property type="nucleotide sequence ID" value="NZ_BSTK01000025.1"/>
</dbReference>
<dbReference type="Gene3D" id="3.90.660.50">
    <property type="match status" value="1"/>
</dbReference>
<evidence type="ECO:0008006" key="3">
    <source>
        <dbReference type="Google" id="ProtNLM"/>
    </source>
</evidence>